<dbReference type="VEuPathDB" id="FungiDB:MPH_07642"/>
<accession>K2SEA1</accession>
<dbReference type="Proteomes" id="UP000007129">
    <property type="component" value="Unassembled WGS sequence"/>
</dbReference>
<keyword evidence="1" id="KW-0472">Membrane</keyword>
<feature type="transmembrane region" description="Helical" evidence="1">
    <location>
        <begin position="51"/>
        <end position="77"/>
    </location>
</feature>
<dbReference type="PANTHER" id="PTHR37577:SF1">
    <property type="entry name" value="INTEGRAL MEMBRANE PROTEIN"/>
    <property type="match status" value="1"/>
</dbReference>
<name>K2SEA1_MACPH</name>
<evidence type="ECO:0000313" key="3">
    <source>
        <dbReference type="Proteomes" id="UP000007129"/>
    </source>
</evidence>
<feature type="transmembrane region" description="Helical" evidence="1">
    <location>
        <begin position="260"/>
        <end position="278"/>
    </location>
</feature>
<feature type="transmembrane region" description="Helical" evidence="1">
    <location>
        <begin position="215"/>
        <end position="232"/>
    </location>
</feature>
<feature type="transmembrane region" description="Helical" evidence="1">
    <location>
        <begin position="407"/>
        <end position="426"/>
    </location>
</feature>
<gene>
    <name evidence="2" type="ORF">MPH_07642</name>
</gene>
<organism evidence="2 3">
    <name type="scientific">Macrophomina phaseolina (strain MS6)</name>
    <name type="common">Charcoal rot fungus</name>
    <dbReference type="NCBI Taxonomy" id="1126212"/>
    <lineage>
        <taxon>Eukaryota</taxon>
        <taxon>Fungi</taxon>
        <taxon>Dikarya</taxon>
        <taxon>Ascomycota</taxon>
        <taxon>Pezizomycotina</taxon>
        <taxon>Dothideomycetes</taxon>
        <taxon>Dothideomycetes incertae sedis</taxon>
        <taxon>Botryosphaeriales</taxon>
        <taxon>Botryosphaeriaceae</taxon>
        <taxon>Macrophomina</taxon>
    </lineage>
</organism>
<dbReference type="EMBL" id="AHHD01000324">
    <property type="protein sequence ID" value="EKG15195.1"/>
    <property type="molecule type" value="Genomic_DNA"/>
</dbReference>
<evidence type="ECO:0000313" key="2">
    <source>
        <dbReference type="EMBL" id="EKG15195.1"/>
    </source>
</evidence>
<dbReference type="InterPro" id="IPR053018">
    <property type="entry name" value="Elsinochrome_Biosynth-Asso"/>
</dbReference>
<sequence length="442" mass="50339">MLEYTTNRSIARDTFSDYCRYRWNDTITLYFNITHGIRCDCLSTFPADSDIAGIGVIVSISIMSLITTLVAVIPAFFDTTTDQRAKLRRLTDPKEPTASPENHVRPEQMPALLCFPQYLLESLCDAQSFTSIAIVVSGLVQWPGLSFYHAQFVEQDWFLTLNSFFAARRESELGRRRSKDYRPKKSSNLCLSRISASWNSTFLGEETFQSWFRRLVVLCSTVLFTVFYAVLIDRVYEDWDSVVPGHCFNSNDMSARGSEWFWLGGLILFALTTLFTLFSPTNKVLSKWSERAEDLVDSWFVSSIHELSSLRSKTLAPPGKLTQHGWTRDPISLIAKLIVAHALNMALFLGAFILWVIIQFISVWSFGDGVYALEVAFYFEMWAWGVYDIVGLKQSNKHLLETSETEWGFGQVLPLVLIGIVGFNFMTAYKGMRAARCPLSRK</sequence>
<evidence type="ECO:0000256" key="1">
    <source>
        <dbReference type="SAM" id="Phobius"/>
    </source>
</evidence>
<comment type="caution">
    <text evidence="2">The sequence shown here is derived from an EMBL/GenBank/DDBJ whole genome shotgun (WGS) entry which is preliminary data.</text>
</comment>
<feature type="transmembrane region" description="Helical" evidence="1">
    <location>
        <begin position="337"/>
        <end position="361"/>
    </location>
</feature>
<dbReference type="AlphaFoldDB" id="K2SEA1"/>
<dbReference type="HOGENOM" id="CLU_622553_0_0_1"/>
<dbReference type="InParanoid" id="K2SEA1"/>
<protein>
    <submittedName>
        <fullName evidence="2">Uncharacterized protein</fullName>
    </submittedName>
</protein>
<keyword evidence="1" id="KW-0812">Transmembrane</keyword>
<proteinExistence type="predicted"/>
<dbReference type="PANTHER" id="PTHR37577">
    <property type="entry name" value="INTEGRAL MEMBRANE PROTEIN"/>
    <property type="match status" value="1"/>
</dbReference>
<keyword evidence="1" id="KW-1133">Transmembrane helix</keyword>
<reference evidence="2 3" key="1">
    <citation type="journal article" date="2012" name="BMC Genomics">
        <title>Tools to kill: Genome of one of the most destructive plant pathogenic fungi Macrophomina phaseolina.</title>
        <authorList>
            <person name="Islam M.S."/>
            <person name="Haque M.S."/>
            <person name="Islam M.M."/>
            <person name="Emdad E.M."/>
            <person name="Halim A."/>
            <person name="Hossen Q.M.M."/>
            <person name="Hossain M.Z."/>
            <person name="Ahmed B."/>
            <person name="Rahim S."/>
            <person name="Rahman M.S."/>
            <person name="Alam M.M."/>
            <person name="Hou S."/>
            <person name="Wan X."/>
            <person name="Saito J.A."/>
            <person name="Alam M."/>
        </authorList>
    </citation>
    <scope>NUCLEOTIDE SEQUENCE [LARGE SCALE GENOMIC DNA]</scope>
    <source>
        <strain evidence="2 3">MS6</strain>
    </source>
</reference>
<dbReference type="OrthoDB" id="5427664at2759"/>